<dbReference type="GeneID" id="104708486"/>
<organism evidence="1 2">
    <name type="scientific">Camelina sativa</name>
    <name type="common">False flax</name>
    <name type="synonym">Myagrum sativum</name>
    <dbReference type="NCBI Taxonomy" id="90675"/>
    <lineage>
        <taxon>Eukaryota</taxon>
        <taxon>Viridiplantae</taxon>
        <taxon>Streptophyta</taxon>
        <taxon>Embryophyta</taxon>
        <taxon>Tracheophyta</taxon>
        <taxon>Spermatophyta</taxon>
        <taxon>Magnoliopsida</taxon>
        <taxon>eudicotyledons</taxon>
        <taxon>Gunneridae</taxon>
        <taxon>Pentapetalae</taxon>
        <taxon>rosids</taxon>
        <taxon>malvids</taxon>
        <taxon>Brassicales</taxon>
        <taxon>Brassicaceae</taxon>
        <taxon>Camelineae</taxon>
        <taxon>Camelina</taxon>
    </lineage>
</organism>
<name>A0ABM0TAM8_CAMSA</name>
<reference evidence="2" key="2">
    <citation type="submission" date="2025-08" db="UniProtKB">
        <authorList>
            <consortium name="RefSeq"/>
        </authorList>
    </citation>
    <scope>IDENTIFICATION</scope>
    <source>
        <tissue evidence="2">Leaf</tissue>
    </source>
</reference>
<accession>A0ABM0TAM8</accession>
<dbReference type="InterPro" id="IPR038765">
    <property type="entry name" value="Papain-like_cys_pep_sf"/>
</dbReference>
<keyword evidence="1" id="KW-1185">Reference proteome</keyword>
<gene>
    <name evidence="2" type="primary">LOC104708486</name>
</gene>
<dbReference type="SUPFAM" id="SSF54001">
    <property type="entry name" value="Cysteine proteinases"/>
    <property type="match status" value="1"/>
</dbReference>
<dbReference type="Gene3D" id="3.90.70.10">
    <property type="entry name" value="Cysteine proteinases"/>
    <property type="match status" value="1"/>
</dbReference>
<protein>
    <submittedName>
        <fullName evidence="2">Uncharacterized protein LOC104708486</fullName>
    </submittedName>
</protein>
<sequence length="202" mass="23016">MRPELLNLAPVVLYKRERLSWAFAIIRQFESLLKTKNMLEPDVYLSVQDLINKTPKEYMYGDGDIIKLKWAPWALLNCGIVTEERCPLTFALDVVGPTCGPEVPVYRLRKVTIVRKAEVVVVEGDEVEGTWRMMIKNKLSVAPFAASVLCFSSYNNNLGGKDVCKPTEEEWAHYLLVKLAPLRLMFLTASILIRLYQGDDYG</sequence>
<evidence type="ECO:0000313" key="1">
    <source>
        <dbReference type="Proteomes" id="UP000694864"/>
    </source>
</evidence>
<proteinExistence type="predicted"/>
<dbReference type="Proteomes" id="UP000694864">
    <property type="component" value="Chromosome 8"/>
</dbReference>
<dbReference type="RefSeq" id="XP_010423368.1">
    <property type="nucleotide sequence ID" value="XM_010425066.2"/>
</dbReference>
<reference evidence="1" key="1">
    <citation type="journal article" date="2014" name="Nat. Commun.">
        <title>The emerging biofuel crop Camelina sativa retains a highly undifferentiated hexaploid genome structure.</title>
        <authorList>
            <person name="Kagale S."/>
            <person name="Koh C."/>
            <person name="Nixon J."/>
            <person name="Bollina V."/>
            <person name="Clarke W.E."/>
            <person name="Tuteja R."/>
            <person name="Spillane C."/>
            <person name="Robinson S.J."/>
            <person name="Links M.G."/>
            <person name="Clarke C."/>
            <person name="Higgins E.E."/>
            <person name="Huebert T."/>
            <person name="Sharpe A.G."/>
            <person name="Parkin I.A."/>
        </authorList>
    </citation>
    <scope>NUCLEOTIDE SEQUENCE [LARGE SCALE GENOMIC DNA]</scope>
    <source>
        <strain evidence="1">cv. DH55</strain>
    </source>
</reference>
<evidence type="ECO:0000313" key="2">
    <source>
        <dbReference type="RefSeq" id="XP_010423368.1"/>
    </source>
</evidence>